<comment type="caution">
    <text evidence="4">The sequence shown here is derived from an EMBL/GenBank/DDBJ whole genome shotgun (WGS) entry which is preliminary data.</text>
</comment>
<evidence type="ECO:0000313" key="5">
    <source>
        <dbReference type="Proteomes" id="UP001549257"/>
    </source>
</evidence>
<evidence type="ECO:0000256" key="1">
    <source>
        <dbReference type="ARBA" id="ARBA00008061"/>
    </source>
</evidence>
<keyword evidence="5" id="KW-1185">Reference proteome</keyword>
<dbReference type="Proteomes" id="UP001549257">
    <property type="component" value="Unassembled WGS sequence"/>
</dbReference>
<sequence length="577" mass="62770">MTTASQSVAAPANASTLGKEWWRSAVIYQIYPRSFADLSGDGIGDLPGITARLDSLAALGVDAIWLSPFYTSPQKDAGYDVADYCDVDPLFGTLDDFEVMQNRAHELGLRVIVDIVPNHTSDAHRWFQEAVAAPAGSAERARYMFRDGKGASGELAPNNWESVFGGPAWTRLVEPDGTPGQWYLHLFDSSQPDLDWQNPWVRDQFRDILRFWLDRGVDGFRVDVAHGMIKAEGLPDYTPTPGGSMGGSGSTAEGVALEPGISDHSEDQPTAPFWAQDGVHEIYRDWHTVLAAYEGDRVLCAEAWVEPLTKLARWVRPDEMHQAFNFSYLETPWTGPALRRIIDDSISAFAGVGAPSTWVLSNHDVVRHASRLALTAENPQGAGIGPDSLGLPDQDLGLHRARAATALMLGLPGSAYVYQGEELGLPEVIHLPDAARQDPTWFRTNGERYGRDGCRVPIPWEAQAPAFGFNDSGESWLPQPDEWATYARDAQAGVEGSTLELYTELLRLRRENDLGMGSLEWLSGFGESVVAFSNGPITVIANTGQVPVELPLGTIVASSGPVDGGVLPADTTVWITA</sequence>
<dbReference type="InterPro" id="IPR006047">
    <property type="entry name" value="GH13_cat_dom"/>
</dbReference>
<organism evidence="4 5">
    <name type="scientific">Conyzicola nivalis</name>
    <dbReference type="NCBI Taxonomy" id="1477021"/>
    <lineage>
        <taxon>Bacteria</taxon>
        <taxon>Bacillati</taxon>
        <taxon>Actinomycetota</taxon>
        <taxon>Actinomycetes</taxon>
        <taxon>Micrococcales</taxon>
        <taxon>Microbacteriaceae</taxon>
        <taxon>Conyzicola</taxon>
    </lineage>
</organism>
<dbReference type="GO" id="GO:0004558">
    <property type="term" value="F:alpha-1,4-glucosidase activity"/>
    <property type="evidence" value="ECO:0007669"/>
    <property type="project" value="UniProtKB-EC"/>
</dbReference>
<dbReference type="EC" id="3.2.1.20" evidence="4"/>
<comment type="similarity">
    <text evidence="1">Belongs to the glycosyl hydrolase 13 family.</text>
</comment>
<dbReference type="RefSeq" id="WP_354025240.1">
    <property type="nucleotide sequence ID" value="NZ_JBEPSJ010000003.1"/>
</dbReference>
<reference evidence="4 5" key="1">
    <citation type="submission" date="2024-06" db="EMBL/GenBank/DDBJ databases">
        <title>Sorghum-associated microbial communities from plants grown in Nebraska, USA.</title>
        <authorList>
            <person name="Schachtman D."/>
        </authorList>
    </citation>
    <scope>NUCLEOTIDE SEQUENCE [LARGE SCALE GENOMIC DNA]</scope>
    <source>
        <strain evidence="4 5">2857</strain>
    </source>
</reference>
<evidence type="ECO:0000313" key="4">
    <source>
        <dbReference type="EMBL" id="MET4583066.1"/>
    </source>
</evidence>
<feature type="region of interest" description="Disordered" evidence="2">
    <location>
        <begin position="235"/>
        <end position="266"/>
    </location>
</feature>
<dbReference type="InterPro" id="IPR045857">
    <property type="entry name" value="O16G_dom_2"/>
</dbReference>
<dbReference type="InterPro" id="IPR017853">
    <property type="entry name" value="GH"/>
</dbReference>
<dbReference type="PANTHER" id="PTHR10357:SF179">
    <property type="entry name" value="NEUTRAL AND BASIC AMINO ACID TRANSPORT PROTEIN RBAT"/>
    <property type="match status" value="1"/>
</dbReference>
<gene>
    <name evidence="4" type="ORF">ABIE21_002585</name>
</gene>
<protein>
    <submittedName>
        <fullName evidence="4">Alpha-glucosidase</fullName>
        <ecNumber evidence="4">3.2.1.20</ecNumber>
    </submittedName>
</protein>
<feature type="domain" description="Glycosyl hydrolase family 13 catalytic" evidence="3">
    <location>
        <begin position="29"/>
        <end position="455"/>
    </location>
</feature>
<dbReference type="SUPFAM" id="SSF51445">
    <property type="entry name" value="(Trans)glycosidases"/>
    <property type="match status" value="1"/>
</dbReference>
<keyword evidence="4" id="KW-0378">Hydrolase</keyword>
<proteinExistence type="inferred from homology"/>
<keyword evidence="4" id="KW-0326">Glycosidase</keyword>
<dbReference type="CDD" id="cd11332">
    <property type="entry name" value="AmyAc_OligoGlu_TS"/>
    <property type="match status" value="1"/>
</dbReference>
<evidence type="ECO:0000256" key="2">
    <source>
        <dbReference type="SAM" id="MobiDB-lite"/>
    </source>
</evidence>
<dbReference type="PANTHER" id="PTHR10357">
    <property type="entry name" value="ALPHA-AMYLASE FAMILY MEMBER"/>
    <property type="match status" value="1"/>
</dbReference>
<dbReference type="Pfam" id="PF00128">
    <property type="entry name" value="Alpha-amylase"/>
    <property type="match status" value="1"/>
</dbReference>
<dbReference type="Gene3D" id="3.20.20.80">
    <property type="entry name" value="Glycosidases"/>
    <property type="match status" value="1"/>
</dbReference>
<dbReference type="Gene3D" id="3.90.400.10">
    <property type="entry name" value="Oligo-1,6-glucosidase, Domain 2"/>
    <property type="match status" value="1"/>
</dbReference>
<dbReference type="EMBL" id="JBEPSJ010000003">
    <property type="protein sequence ID" value="MET4583066.1"/>
    <property type="molecule type" value="Genomic_DNA"/>
</dbReference>
<dbReference type="SMART" id="SM00642">
    <property type="entry name" value="Aamy"/>
    <property type="match status" value="1"/>
</dbReference>
<evidence type="ECO:0000259" key="3">
    <source>
        <dbReference type="SMART" id="SM00642"/>
    </source>
</evidence>
<name>A0ABV2QPT9_9MICO</name>
<accession>A0ABV2QPT9</accession>